<dbReference type="InterPro" id="IPR007857">
    <property type="entry name" value="Arg_MeTrfase_PRMT5"/>
</dbReference>
<feature type="binding site" evidence="6">
    <location>
        <begin position="306"/>
        <end position="307"/>
    </location>
    <ligand>
        <name>S-adenosyl-L-methionine</name>
        <dbReference type="ChEBI" id="CHEBI:59789"/>
    </ligand>
</feature>
<evidence type="ECO:0000256" key="7">
    <source>
        <dbReference type="PIRSR" id="PIRSR015894-3"/>
    </source>
</evidence>
<dbReference type="GO" id="GO:0005634">
    <property type="term" value="C:nucleus"/>
    <property type="evidence" value="ECO:0007669"/>
    <property type="project" value="EnsemblFungi"/>
</dbReference>
<dbReference type="AlphaFoldDB" id="A0A1Y2CJW7"/>
<feature type="binding site" evidence="6">
    <location>
        <begin position="389"/>
        <end position="390"/>
    </location>
    <ligand>
        <name>S-adenosyl-L-methionine</name>
        <dbReference type="ChEBI" id="CHEBI:59789"/>
    </ligand>
</feature>
<dbReference type="GO" id="GO:0071521">
    <property type="term" value="C:Cdc42 GTPase complex"/>
    <property type="evidence" value="ECO:0007669"/>
    <property type="project" value="EnsemblFungi"/>
</dbReference>
<keyword evidence="3 4" id="KW-0949">S-adenosyl-L-methionine</keyword>
<dbReference type="GO" id="GO:1903360">
    <property type="term" value="P:protein localization to lateral cortical node"/>
    <property type="evidence" value="ECO:0007669"/>
    <property type="project" value="EnsemblFungi"/>
</dbReference>
<dbReference type="InterPro" id="IPR035075">
    <property type="entry name" value="PRMT5"/>
</dbReference>
<dbReference type="InterPro" id="IPR035248">
    <property type="entry name" value="PRMT5_C"/>
</dbReference>
<dbReference type="GO" id="GO:0032259">
    <property type="term" value="P:methylation"/>
    <property type="evidence" value="ECO:0007669"/>
    <property type="project" value="UniProtKB-KW"/>
</dbReference>
<evidence type="ECO:0000259" key="10">
    <source>
        <dbReference type="Pfam" id="PF17286"/>
    </source>
</evidence>
<accession>A0A1Y2CJW7</accession>
<dbReference type="Pfam" id="PF17286">
    <property type="entry name" value="PRMT5_C"/>
    <property type="match status" value="1"/>
</dbReference>
<dbReference type="GO" id="GO:0071470">
    <property type="term" value="P:cellular response to osmotic stress"/>
    <property type="evidence" value="ECO:0007669"/>
    <property type="project" value="EnsemblFungi"/>
</dbReference>
<dbReference type="SUPFAM" id="SSF53335">
    <property type="entry name" value="S-adenosyl-L-methionine-dependent methyltransferases"/>
    <property type="match status" value="1"/>
</dbReference>
<evidence type="ECO:0000256" key="1">
    <source>
        <dbReference type="ARBA" id="ARBA00022603"/>
    </source>
</evidence>
<feature type="active site" description="Proton donor/acceptor" evidence="5">
    <location>
        <position position="414"/>
    </location>
</feature>
<evidence type="ECO:0000256" key="5">
    <source>
        <dbReference type="PIRSR" id="PIRSR015894-1"/>
    </source>
</evidence>
<dbReference type="GO" id="GO:0061246">
    <property type="term" value="P:establishment or maintenance of bipolar cell polarity regulating cell shape"/>
    <property type="evidence" value="ECO:0007669"/>
    <property type="project" value="EnsemblFungi"/>
</dbReference>
<evidence type="ECO:0000256" key="3">
    <source>
        <dbReference type="ARBA" id="ARBA00022691"/>
    </source>
</evidence>
<sequence length="617" mass="68067">MSLSIGLELTDVDASAELTETTARANGFSFGGVHVLRSESAKRRTSTNTSVGSQSPFSSTELLLSNAANAQFNFGRVAVGCRDSAKLAGTCFKLAAHLGSAAVVATLTKKLTNGDAVNADVEDAFARVAANLVEALSYTQLLLDVALDDAGWNSWNKVRCLANHNKALLVALRFTQDASIPDHEVVRWMAEPVKLVIIPHDVFLFNKKNYPVLSKKHQQWVHRLMDLNSSIQFVVTAPSRSPVSEENGGLSAYKIYMDHLYKIRPEPGVVDKFAAGYDDYLQAPLQPLMDHLESATYEVFEKDPVKYQQYELAIKAYLTDRLPRQKDFHICVFGAGRGPLVDCALRASSSVPGSNVRITALEKNPNAIVILETKKQERWGPQVSIVFADMRFYTPTEQADLLVSELLGSFGDNELSPECLDGAQRVLKPDGVSIPHSYTAFISPISSTKLWTSVASYNDVKHLETPYVVKLKAIAAVGGDPVPLWTFTHPLPGVNVTPGMRDFNLHNERFAKVRFVADRDVVVHGLAGYFESVLYGSVMLSIHPLTHSPDMSSWFPIFFPLRGPVGVRKGEEVVVRFWRATDERKVWYEWGVGIDRDGREVAEGIVNVGGRSSWIGL</sequence>
<feature type="domain" description="PRMT5 oligomerisation" evidence="10">
    <location>
        <begin position="437"/>
        <end position="615"/>
    </location>
</feature>
<feature type="domain" description="PRMT5 arginine-N-methyltransferase" evidence="8">
    <location>
        <begin position="272"/>
        <end position="434"/>
    </location>
</feature>
<feature type="active site" description="Proton donor/acceptor" evidence="5">
    <location>
        <position position="405"/>
    </location>
</feature>
<dbReference type="Gene3D" id="3.20.20.150">
    <property type="entry name" value="Divalent-metal-dependent TIM barrel enzymes"/>
    <property type="match status" value="1"/>
</dbReference>
<dbReference type="PROSITE" id="PS51678">
    <property type="entry name" value="SAM_MT_PRMT"/>
    <property type="match status" value="1"/>
</dbReference>
<dbReference type="InterPro" id="IPR035247">
    <property type="entry name" value="PRMT5_TIM"/>
</dbReference>
<dbReference type="GO" id="GO:0005829">
    <property type="term" value="C:cytosol"/>
    <property type="evidence" value="ECO:0007669"/>
    <property type="project" value="TreeGrafter"/>
</dbReference>
<evidence type="ECO:0000256" key="2">
    <source>
        <dbReference type="ARBA" id="ARBA00022679"/>
    </source>
</evidence>
<organism evidence="11 12">
    <name type="scientific">Rhizoclosmatium globosum</name>
    <dbReference type="NCBI Taxonomy" id="329046"/>
    <lineage>
        <taxon>Eukaryota</taxon>
        <taxon>Fungi</taxon>
        <taxon>Fungi incertae sedis</taxon>
        <taxon>Chytridiomycota</taxon>
        <taxon>Chytridiomycota incertae sedis</taxon>
        <taxon>Chytridiomycetes</taxon>
        <taxon>Chytridiales</taxon>
        <taxon>Chytriomycetaceae</taxon>
        <taxon>Rhizoclosmatium</taxon>
    </lineage>
</organism>
<dbReference type="OrthoDB" id="1368803at2759"/>
<keyword evidence="2 4" id="KW-0808">Transferase</keyword>
<dbReference type="STRING" id="329046.A0A1Y2CJW7"/>
<feature type="binding site" evidence="6">
    <location>
        <position position="362"/>
    </location>
    <ligand>
        <name>S-adenosyl-L-methionine</name>
        <dbReference type="ChEBI" id="CHEBI:59789"/>
    </ligand>
</feature>
<evidence type="ECO:0000313" key="12">
    <source>
        <dbReference type="Proteomes" id="UP000193642"/>
    </source>
</evidence>
<gene>
    <name evidence="11" type="ORF">BCR33DRAFT_715050</name>
</gene>
<dbReference type="Pfam" id="PF05185">
    <property type="entry name" value="PRMT5"/>
    <property type="match status" value="1"/>
</dbReference>
<comment type="caution">
    <text evidence="11">The sequence shown here is derived from an EMBL/GenBank/DDBJ whole genome shotgun (WGS) entry which is preliminary data.</text>
</comment>
<keyword evidence="1 4" id="KW-0489">Methyltransferase</keyword>
<comment type="similarity">
    <text evidence="4">Belongs to the class I-like SAM-binding methyltransferase superfamily.</text>
</comment>
<evidence type="ECO:0000256" key="6">
    <source>
        <dbReference type="PIRSR" id="PIRSR015894-2"/>
    </source>
</evidence>
<dbReference type="Gene3D" id="2.70.160.11">
    <property type="entry name" value="Hnrnp arginine n-methyltransferase1"/>
    <property type="match status" value="1"/>
</dbReference>
<dbReference type="GO" id="GO:0006355">
    <property type="term" value="P:regulation of DNA-templated transcription"/>
    <property type="evidence" value="ECO:0007669"/>
    <property type="project" value="TreeGrafter"/>
</dbReference>
<dbReference type="Pfam" id="PF17285">
    <property type="entry name" value="PRMT5_TIM"/>
    <property type="match status" value="1"/>
</dbReference>
<dbReference type="PIRSF" id="PIRSF015894">
    <property type="entry name" value="Skb1_MeTrfase"/>
    <property type="match status" value="1"/>
</dbReference>
<evidence type="ECO:0000259" key="9">
    <source>
        <dbReference type="Pfam" id="PF17285"/>
    </source>
</evidence>
<evidence type="ECO:0000259" key="8">
    <source>
        <dbReference type="Pfam" id="PF05185"/>
    </source>
</evidence>
<dbReference type="PANTHER" id="PTHR10738:SF0">
    <property type="entry name" value="PROTEIN ARGININE N-METHYLTRANSFERASE 5"/>
    <property type="match status" value="1"/>
</dbReference>
<name>A0A1Y2CJW7_9FUNG</name>
<keyword evidence="12" id="KW-1185">Reference proteome</keyword>
<dbReference type="GO" id="GO:1990463">
    <property type="term" value="C:lateral cortical node"/>
    <property type="evidence" value="ECO:0007669"/>
    <property type="project" value="EnsemblFungi"/>
</dbReference>
<proteinExistence type="inferred from homology"/>
<dbReference type="GO" id="GO:0016274">
    <property type="term" value="F:protein-arginine N-methyltransferase activity"/>
    <property type="evidence" value="ECO:0007669"/>
    <property type="project" value="InterPro"/>
</dbReference>
<evidence type="ECO:0000313" key="11">
    <source>
        <dbReference type="EMBL" id="ORY47303.1"/>
    </source>
</evidence>
<dbReference type="GO" id="GO:1903359">
    <property type="term" value="P:lateral cortical node assembly"/>
    <property type="evidence" value="ECO:0007669"/>
    <property type="project" value="EnsemblFungi"/>
</dbReference>
<protein>
    <recommendedName>
        <fullName evidence="4">Protein arginine N-methyltransferase</fullName>
    </recommendedName>
</protein>
<dbReference type="InterPro" id="IPR025799">
    <property type="entry name" value="Arg_MeTrfase"/>
</dbReference>
<dbReference type="PANTHER" id="PTHR10738">
    <property type="entry name" value="PROTEIN ARGININE N-METHYLTRANSFERASE 5"/>
    <property type="match status" value="1"/>
</dbReference>
<evidence type="ECO:0000256" key="4">
    <source>
        <dbReference type="PIRNR" id="PIRNR015894"/>
    </source>
</evidence>
<feature type="binding site" evidence="6">
    <location>
        <position position="297"/>
    </location>
    <ligand>
        <name>S-adenosyl-L-methionine</name>
        <dbReference type="ChEBI" id="CHEBI:59789"/>
    </ligand>
</feature>
<feature type="site" description="Critical for specifying symmetric addition of methyl groups" evidence="7">
    <location>
        <position position="300"/>
    </location>
</feature>
<dbReference type="GO" id="GO:0051286">
    <property type="term" value="C:cell tip"/>
    <property type="evidence" value="ECO:0007669"/>
    <property type="project" value="EnsemblFungi"/>
</dbReference>
<dbReference type="InterPro" id="IPR029063">
    <property type="entry name" value="SAM-dependent_MTases_sf"/>
</dbReference>
<dbReference type="Proteomes" id="UP000193642">
    <property type="component" value="Unassembled WGS sequence"/>
</dbReference>
<dbReference type="Gene3D" id="3.40.50.150">
    <property type="entry name" value="Vaccinia Virus protein VP39"/>
    <property type="match status" value="1"/>
</dbReference>
<dbReference type="EMBL" id="MCGO01000014">
    <property type="protein sequence ID" value="ORY47303.1"/>
    <property type="molecule type" value="Genomic_DNA"/>
</dbReference>
<feature type="domain" description="PRMT5 TIM barrel" evidence="9">
    <location>
        <begin position="95"/>
        <end position="262"/>
    </location>
</feature>
<reference evidence="11 12" key="1">
    <citation type="submission" date="2016-07" db="EMBL/GenBank/DDBJ databases">
        <title>Pervasive Adenine N6-methylation of Active Genes in Fungi.</title>
        <authorList>
            <consortium name="DOE Joint Genome Institute"/>
            <person name="Mondo S.J."/>
            <person name="Dannebaum R.O."/>
            <person name="Kuo R.C."/>
            <person name="Labutti K."/>
            <person name="Haridas S."/>
            <person name="Kuo A."/>
            <person name="Salamov A."/>
            <person name="Ahrendt S.R."/>
            <person name="Lipzen A."/>
            <person name="Sullivan W."/>
            <person name="Andreopoulos W.B."/>
            <person name="Clum A."/>
            <person name="Lindquist E."/>
            <person name="Daum C."/>
            <person name="Ramamoorthy G.K."/>
            <person name="Gryganskyi A."/>
            <person name="Culley D."/>
            <person name="Magnuson J.K."/>
            <person name="James T.Y."/>
            <person name="O'Malley M.A."/>
            <person name="Stajich J.E."/>
            <person name="Spatafora J.W."/>
            <person name="Visel A."/>
            <person name="Grigoriev I.V."/>
        </authorList>
    </citation>
    <scope>NUCLEOTIDE SEQUENCE [LARGE SCALE GENOMIC DNA]</scope>
    <source>
        <strain evidence="11 12">JEL800</strain>
    </source>
</reference>
<dbReference type="GO" id="GO:2000100">
    <property type="term" value="P:regulation of establishment or maintenance of bipolar cell polarity regulating cell shape"/>
    <property type="evidence" value="ECO:0007669"/>
    <property type="project" value="EnsemblFungi"/>
</dbReference>